<evidence type="ECO:0000313" key="3">
    <source>
        <dbReference type="Proteomes" id="UP000184404"/>
    </source>
</evidence>
<evidence type="ECO:0008006" key="4">
    <source>
        <dbReference type="Google" id="ProtNLM"/>
    </source>
</evidence>
<accession>A0A1M4W2N8</accession>
<keyword evidence="1" id="KW-0238">DNA-binding</keyword>
<dbReference type="EMBL" id="FQUG01000004">
    <property type="protein sequence ID" value="SHE75469.1"/>
    <property type="molecule type" value="Genomic_DNA"/>
</dbReference>
<dbReference type="Proteomes" id="UP000184404">
    <property type="component" value="Unassembled WGS sequence"/>
</dbReference>
<dbReference type="InterPro" id="IPR010998">
    <property type="entry name" value="Integrase_recombinase_N"/>
</dbReference>
<dbReference type="AlphaFoldDB" id="A0A1M4W2N8"/>
<evidence type="ECO:0000256" key="1">
    <source>
        <dbReference type="ARBA" id="ARBA00023125"/>
    </source>
</evidence>
<organism evidence="2 3">
    <name type="scientific">Schwartzia succinivorans DSM 10502</name>
    <dbReference type="NCBI Taxonomy" id="1123243"/>
    <lineage>
        <taxon>Bacteria</taxon>
        <taxon>Bacillati</taxon>
        <taxon>Bacillota</taxon>
        <taxon>Negativicutes</taxon>
        <taxon>Selenomonadales</taxon>
        <taxon>Selenomonadaceae</taxon>
        <taxon>Schwartzia</taxon>
    </lineage>
</organism>
<dbReference type="OrthoDB" id="5346322at2"/>
<dbReference type="SUPFAM" id="SSF47823">
    <property type="entry name" value="lambda integrase-like, N-terminal domain"/>
    <property type="match status" value="1"/>
</dbReference>
<dbReference type="Gene3D" id="1.10.150.130">
    <property type="match status" value="1"/>
</dbReference>
<dbReference type="STRING" id="1123243.SAMN02745190_01075"/>
<sequence length="319" mass="37055">MSQKFMSVKSEVDNIFHESEYIKINDSQSRREETAEAKQELRDEGQKCDRQNLMGKVGIHNDKTLANYKSSCRQFFKFCRAEGLGRNHYTYKPEQIRDFVAYRIEQNCSYETIMSDLTAFNKLDDMLNASQIERFGEMRYEKQDFSKVIAEIRADLKIEMNETHENRAFKNPENVIANLKTDEAKLCATLQLNYGLRVMNTSNIKLNSNNTLFVVSKAGYTVKEFKVSKEIYDKLKEFSGGKTSFQLIDYKKYLAEIKEACEKTGEKYSGSHPFRYNFCQNLYNVCRASGKTHDEARAICANALFHGRLDIVDRYLGIK</sequence>
<name>A0A1M4W2N8_9FIRM</name>
<gene>
    <name evidence="2" type="ORF">SAMN02745190_01075</name>
</gene>
<keyword evidence="3" id="KW-1185">Reference proteome</keyword>
<reference evidence="2 3" key="1">
    <citation type="submission" date="2016-11" db="EMBL/GenBank/DDBJ databases">
        <authorList>
            <person name="Jaros S."/>
            <person name="Januszkiewicz K."/>
            <person name="Wedrychowicz H."/>
        </authorList>
    </citation>
    <scope>NUCLEOTIDE SEQUENCE [LARGE SCALE GENOMIC DNA]</scope>
    <source>
        <strain evidence="2 3">DSM 10502</strain>
    </source>
</reference>
<proteinExistence type="predicted"/>
<protein>
    <recommendedName>
        <fullName evidence="4">Phage integrase, N-terminal SAM-like domain</fullName>
    </recommendedName>
</protein>
<evidence type="ECO:0000313" key="2">
    <source>
        <dbReference type="EMBL" id="SHE75469.1"/>
    </source>
</evidence>
<dbReference type="RefSeq" id="WP_072935167.1">
    <property type="nucleotide sequence ID" value="NZ_FQUG01000004.1"/>
</dbReference>
<dbReference type="GO" id="GO:0003677">
    <property type="term" value="F:DNA binding"/>
    <property type="evidence" value="ECO:0007669"/>
    <property type="project" value="UniProtKB-KW"/>
</dbReference>